<evidence type="ECO:0000256" key="3">
    <source>
        <dbReference type="ARBA" id="ARBA00022448"/>
    </source>
</evidence>
<gene>
    <name evidence="13" type="ORF">B0T21DRAFT_283585</name>
</gene>
<protein>
    <recommendedName>
        <fullName evidence="10">Vacuolar calcium ion transporter</fullName>
    </recommendedName>
</protein>
<feature type="transmembrane region" description="Helical" evidence="10">
    <location>
        <begin position="212"/>
        <end position="235"/>
    </location>
</feature>
<feature type="domain" description="Sodium/calcium exchanger membrane region" evidence="12">
    <location>
        <begin position="386"/>
        <end position="526"/>
    </location>
</feature>
<sequence>MSSTTPPAPGDTPEVTTTTVLEHYTSAVSQPQQSPQRRSQENNNNNNNSNDIKSLPKPTITLPSQEKPPASPPSRQASSHTAGQGEILSDDNNTLPLHNTTSAGLGPKLSRTRTTAQAVKRSLQIRPTGESNRSGVHPFHFLRIIFRSSSRASRLVNYLWPIVPVAIAVRYALPPSPTANLVIFICAYLAMVPCANLIGFAGQELSRKFAHVWGVLVETTLGSLVEIIMFIVLITREQKEGGIDYVQVIKAAILGSVLATMLLCLGLCFFAAGLKREETGFSEAVSEAGSGLLLTAGFGLAIPTVFHHSLINSGKIPEEELLAKTIEISRSMAVLLLIAYLIYVFFQAHTHHGIYDAIFIADEERDDDKHKWSHHSNRLTFTECCLALVVSIALVTVIAITLVDQIHNLVTERHVSDAFVGLILVPLVEKAAEHLTAVDEAYDNQMNFALSHVLGATLQTALFNAPLVVIVGWGLGKPMGLNFEVFDLAVLVLAVLTVGNFLRDQKSNYLEGALCVIVYVGIAVAALYYPNPHHGPVGEHGATAAGGGGGGHH</sequence>
<comment type="similarity">
    <text evidence="2 10">Belongs to the Ca(2+):cation antiporter (CaCA) (TC 2.A.19) family.</text>
</comment>
<accession>A0AA40K177</accession>
<comment type="function">
    <text evidence="10">Has a role in promoting intracellular calcium ion sequestration via the exchange of calcium ions for hydrogen ions across the vacuolar membrane. Involved also in manganese ion homeostasis via its uptake into the vacuole.</text>
</comment>
<evidence type="ECO:0000256" key="5">
    <source>
        <dbReference type="ARBA" id="ARBA00022692"/>
    </source>
</evidence>
<feature type="compositionally biased region" description="Low complexity" evidence="11">
    <location>
        <begin position="29"/>
        <end position="50"/>
    </location>
</feature>
<feature type="transmembrane region" description="Helical" evidence="10">
    <location>
        <begin position="453"/>
        <end position="475"/>
    </location>
</feature>
<feature type="compositionally biased region" description="Polar residues" evidence="11">
    <location>
        <begin position="90"/>
        <end position="103"/>
    </location>
</feature>
<evidence type="ECO:0000256" key="2">
    <source>
        <dbReference type="ARBA" id="ARBA00008170"/>
    </source>
</evidence>
<evidence type="ECO:0000256" key="8">
    <source>
        <dbReference type="ARBA" id="ARBA00023065"/>
    </source>
</evidence>
<dbReference type="Pfam" id="PF01699">
    <property type="entry name" value="Na_Ca_ex"/>
    <property type="match status" value="2"/>
</dbReference>
<keyword evidence="6 10" id="KW-0106">Calcium</keyword>
<name>A0AA40K177_9PEZI</name>
<dbReference type="Gene3D" id="1.20.1420.30">
    <property type="entry name" value="NCX, central ion-binding region"/>
    <property type="match status" value="2"/>
</dbReference>
<feature type="transmembrane region" description="Helical" evidence="10">
    <location>
        <begin position="509"/>
        <end position="529"/>
    </location>
</feature>
<keyword evidence="4 10" id="KW-0109">Calcium transport</keyword>
<feature type="transmembrane region" description="Helical" evidence="10">
    <location>
        <begin position="379"/>
        <end position="403"/>
    </location>
</feature>
<dbReference type="InterPro" id="IPR004837">
    <property type="entry name" value="NaCa_Exmemb"/>
</dbReference>
<dbReference type="PANTHER" id="PTHR31503:SF14">
    <property type="entry name" value="VACUOLAR CALCIUM ION TRANSPORTER"/>
    <property type="match status" value="1"/>
</dbReference>
<evidence type="ECO:0000256" key="11">
    <source>
        <dbReference type="SAM" id="MobiDB-lite"/>
    </source>
</evidence>
<dbReference type="FunFam" id="1.20.1420.30:FF:000026">
    <property type="entry name" value="Vacuolar calcium ion transporter"/>
    <property type="match status" value="1"/>
</dbReference>
<comment type="caution">
    <text evidence="10">Lacks conserved residue(s) required for the propagation of feature annotation.</text>
</comment>
<feature type="transmembrane region" description="Helical" evidence="10">
    <location>
        <begin position="481"/>
        <end position="502"/>
    </location>
</feature>
<dbReference type="AlphaFoldDB" id="A0AA40K177"/>
<keyword evidence="5 10" id="KW-0812">Transmembrane</keyword>
<keyword evidence="7 10" id="KW-1133">Transmembrane helix</keyword>
<evidence type="ECO:0000256" key="10">
    <source>
        <dbReference type="RuleBase" id="RU365028"/>
    </source>
</evidence>
<comment type="subcellular location">
    <subcellularLocation>
        <location evidence="1">Endomembrane system</location>
        <topology evidence="1">Multi-pass membrane protein</topology>
    </subcellularLocation>
    <subcellularLocation>
        <location evidence="10">Vacuole membrane</location>
    </subcellularLocation>
</comment>
<feature type="transmembrane region" description="Helical" evidence="10">
    <location>
        <begin position="155"/>
        <end position="173"/>
    </location>
</feature>
<keyword evidence="10" id="KW-0050">Antiport</keyword>
<feature type="transmembrane region" description="Helical" evidence="10">
    <location>
        <begin position="328"/>
        <end position="346"/>
    </location>
</feature>
<evidence type="ECO:0000313" key="13">
    <source>
        <dbReference type="EMBL" id="KAK0742229.1"/>
    </source>
</evidence>
<dbReference type="EMBL" id="JAUKTV010000003">
    <property type="protein sequence ID" value="KAK0742229.1"/>
    <property type="molecule type" value="Genomic_DNA"/>
</dbReference>
<evidence type="ECO:0000259" key="12">
    <source>
        <dbReference type="Pfam" id="PF01699"/>
    </source>
</evidence>
<feature type="domain" description="Sodium/calcium exchanger membrane region" evidence="12">
    <location>
        <begin position="181"/>
        <end position="347"/>
    </location>
</feature>
<dbReference type="GO" id="GO:0012505">
    <property type="term" value="C:endomembrane system"/>
    <property type="evidence" value="ECO:0007669"/>
    <property type="project" value="UniProtKB-SubCell"/>
</dbReference>
<dbReference type="InterPro" id="IPR004713">
    <property type="entry name" value="CaH_exchang"/>
</dbReference>
<proteinExistence type="inferred from homology"/>
<keyword evidence="10" id="KW-0926">Vacuole</keyword>
<dbReference type="InterPro" id="IPR004798">
    <property type="entry name" value="CAX-like"/>
</dbReference>
<evidence type="ECO:0000256" key="7">
    <source>
        <dbReference type="ARBA" id="ARBA00022989"/>
    </source>
</evidence>
<dbReference type="GO" id="GO:0015369">
    <property type="term" value="F:calcium:proton antiporter activity"/>
    <property type="evidence" value="ECO:0007669"/>
    <property type="project" value="UniProtKB-UniRule"/>
</dbReference>
<keyword evidence="9 10" id="KW-0472">Membrane</keyword>
<dbReference type="NCBIfam" id="TIGR00378">
    <property type="entry name" value="cax"/>
    <property type="match status" value="1"/>
</dbReference>
<keyword evidence="3 10" id="KW-0813">Transport</keyword>
<evidence type="ECO:0000256" key="1">
    <source>
        <dbReference type="ARBA" id="ARBA00004127"/>
    </source>
</evidence>
<dbReference type="InterPro" id="IPR044880">
    <property type="entry name" value="NCX_ion-bd_dom_sf"/>
</dbReference>
<feature type="region of interest" description="Disordered" evidence="11">
    <location>
        <begin position="1"/>
        <end position="132"/>
    </location>
</feature>
<evidence type="ECO:0000256" key="9">
    <source>
        <dbReference type="ARBA" id="ARBA00023136"/>
    </source>
</evidence>
<feature type="transmembrane region" description="Helical" evidence="10">
    <location>
        <begin position="179"/>
        <end position="200"/>
    </location>
</feature>
<dbReference type="PANTHER" id="PTHR31503">
    <property type="entry name" value="VACUOLAR CALCIUM ION TRANSPORTER"/>
    <property type="match status" value="1"/>
</dbReference>
<reference evidence="13" key="1">
    <citation type="submission" date="2023-06" db="EMBL/GenBank/DDBJ databases">
        <title>Genome-scale phylogeny and comparative genomics of the fungal order Sordariales.</title>
        <authorList>
            <consortium name="Lawrence Berkeley National Laboratory"/>
            <person name="Hensen N."/>
            <person name="Bonometti L."/>
            <person name="Westerberg I."/>
            <person name="Brannstrom I.O."/>
            <person name="Guillou S."/>
            <person name="Cros-Aarteil S."/>
            <person name="Calhoun S."/>
            <person name="Haridas S."/>
            <person name="Kuo A."/>
            <person name="Mondo S."/>
            <person name="Pangilinan J."/>
            <person name="Riley R."/>
            <person name="Labutti K."/>
            <person name="Andreopoulos B."/>
            <person name="Lipzen A."/>
            <person name="Chen C."/>
            <person name="Yanf M."/>
            <person name="Daum C."/>
            <person name="Ng V."/>
            <person name="Clum A."/>
            <person name="Steindorff A."/>
            <person name="Ohm R."/>
            <person name="Martin F."/>
            <person name="Silar P."/>
            <person name="Natvig D."/>
            <person name="Lalanne C."/>
            <person name="Gautier V."/>
            <person name="Ament-Velasquez S.L."/>
            <person name="Kruys A."/>
            <person name="Hutchinson M.I."/>
            <person name="Powell A.J."/>
            <person name="Barry K."/>
            <person name="Miller A.N."/>
            <person name="Grigoriev I.V."/>
            <person name="Debuchy R."/>
            <person name="Gladieux P."/>
            <person name="Thoren M.H."/>
            <person name="Johannesson H."/>
        </authorList>
    </citation>
    <scope>NUCLEOTIDE SEQUENCE</scope>
    <source>
        <strain evidence="13">CBS 540.89</strain>
    </source>
</reference>
<evidence type="ECO:0000313" key="14">
    <source>
        <dbReference type="Proteomes" id="UP001172159"/>
    </source>
</evidence>
<keyword evidence="8 10" id="KW-0406">Ion transport</keyword>
<evidence type="ECO:0000256" key="6">
    <source>
        <dbReference type="ARBA" id="ARBA00022837"/>
    </source>
</evidence>
<feature type="transmembrane region" description="Helical" evidence="10">
    <location>
        <begin position="284"/>
        <end position="308"/>
    </location>
</feature>
<dbReference type="Proteomes" id="UP001172159">
    <property type="component" value="Unassembled WGS sequence"/>
</dbReference>
<dbReference type="GO" id="GO:0000329">
    <property type="term" value="C:fungal-type vacuole membrane"/>
    <property type="evidence" value="ECO:0007669"/>
    <property type="project" value="TreeGrafter"/>
</dbReference>
<keyword evidence="14" id="KW-1185">Reference proteome</keyword>
<dbReference type="GO" id="GO:0006874">
    <property type="term" value="P:intracellular calcium ion homeostasis"/>
    <property type="evidence" value="ECO:0007669"/>
    <property type="project" value="TreeGrafter"/>
</dbReference>
<feature type="compositionally biased region" description="Pro residues" evidence="11">
    <location>
        <begin position="1"/>
        <end position="10"/>
    </location>
</feature>
<feature type="transmembrane region" description="Helical" evidence="10">
    <location>
        <begin position="247"/>
        <end position="272"/>
    </location>
</feature>
<comment type="caution">
    <text evidence="13">The sequence shown here is derived from an EMBL/GenBank/DDBJ whole genome shotgun (WGS) entry which is preliminary data.</text>
</comment>
<evidence type="ECO:0000256" key="4">
    <source>
        <dbReference type="ARBA" id="ARBA00022568"/>
    </source>
</evidence>
<organism evidence="13 14">
    <name type="scientific">Apiosordaria backusii</name>
    <dbReference type="NCBI Taxonomy" id="314023"/>
    <lineage>
        <taxon>Eukaryota</taxon>
        <taxon>Fungi</taxon>
        <taxon>Dikarya</taxon>
        <taxon>Ascomycota</taxon>
        <taxon>Pezizomycotina</taxon>
        <taxon>Sordariomycetes</taxon>
        <taxon>Sordariomycetidae</taxon>
        <taxon>Sordariales</taxon>
        <taxon>Lasiosphaeriaceae</taxon>
        <taxon>Apiosordaria</taxon>
    </lineage>
</organism>